<dbReference type="Proteomes" id="UP000256970">
    <property type="component" value="Unassembled WGS sequence"/>
</dbReference>
<accession>A0A383W5R7</accession>
<dbReference type="EMBL" id="FNXT01001182">
    <property type="protein sequence ID" value="SZX72997.1"/>
    <property type="molecule type" value="Genomic_DNA"/>
</dbReference>
<gene>
    <name evidence="1" type="ORF">BQ4739_LOCUS13119</name>
</gene>
<protein>
    <recommendedName>
        <fullName evidence="3">Peptidase C-terminal archaeal/bacterial domain-containing protein</fullName>
    </recommendedName>
</protein>
<sequence length="928" mass="96674">MAAAAVADAKEPASMRVLQLLQQLLLAIVSTSSSSSSSSSSPVPSAVTSQGVDEVNEALQYGCSQLVTTTLETIPTSDATDNTTEPKVAKIDAIPFIFNSRPGAPYTLWLDFAGSTITNTTWNLLQSTILTSPYDKDGDITTFSPQEKEEMMAILVAVAEDYAPFNIDVTNMPPPDLLSPTYTRVVIGGAGSWYSGSAGGVANLNSFGNVTAQPAFVFPMRLTNFTKNIWEAVSHEGYLSRLTQWSKGEYPGANQLQDDIAIIASKIGWAPQDAGTSAANALAVRGTPTAGSTTSSLKLEGIVGANGVQSAVYMFNATSGPFTVSVDGLEAWFYGGSYLNRTNVELTVRIWNTAGDEKIFPIEPTTPLQTLNVPAATSVLPIDGTYYITVSGAGLDGSYSSYGSMGKFSLSLEYPTSADNQFAAAYSPDPSPTPVPPTCSNPPYPCPPGSMVNNDGIFYDVLDVATCCFATCGDTDISPDKTTPFNCQAGSLNFAFNVANTYLGPASLDICCVASCKDYDMSRQGNQRFPCYPGTVDNTANAFSPGTDLNCCLPTCLDMDVTTDISESFECPAGSLPNVANELATPPTLQTCCMTTCADANITQEGPQPWVCPSGTLTNTANANVGPASNTLCCSPTCTDTNVNLPGNQAYNCSAPNGIAFNGMLTNTANAMTGPPNDARCCLATCKDFNLQSSGNQAYPCPSGTLGNSLLVNPPTNMTCCQPTCVDTNVNTSASEGFVCPAGYPPSNAKVTPPTLTACCLPTCADTNLTESGNQTWSCPAGTLLTPVSNGPPTNVLCCTATCVDQNVTEPGSQTWICPAGTLNDPASALLGPPSNSVCCMGTCSDEYVDISDYQAWTCPPATLPNQASALLGPPADSLCCSPTCTDSNAGLDNLQPWPCPSGTALVSSSPLIGSPSYERCCLVSAIC</sequence>
<proteinExistence type="predicted"/>
<evidence type="ECO:0000313" key="2">
    <source>
        <dbReference type="Proteomes" id="UP000256970"/>
    </source>
</evidence>
<keyword evidence="2" id="KW-1185">Reference proteome</keyword>
<evidence type="ECO:0000313" key="1">
    <source>
        <dbReference type="EMBL" id="SZX72997.1"/>
    </source>
</evidence>
<reference evidence="1 2" key="1">
    <citation type="submission" date="2016-10" db="EMBL/GenBank/DDBJ databases">
        <authorList>
            <person name="Cai Z."/>
        </authorList>
    </citation>
    <scope>NUCLEOTIDE SEQUENCE [LARGE SCALE GENOMIC DNA]</scope>
</reference>
<dbReference type="AlphaFoldDB" id="A0A383W5R7"/>
<evidence type="ECO:0008006" key="3">
    <source>
        <dbReference type="Google" id="ProtNLM"/>
    </source>
</evidence>
<organism evidence="1 2">
    <name type="scientific">Tetradesmus obliquus</name>
    <name type="common">Green alga</name>
    <name type="synonym">Acutodesmus obliquus</name>
    <dbReference type="NCBI Taxonomy" id="3088"/>
    <lineage>
        <taxon>Eukaryota</taxon>
        <taxon>Viridiplantae</taxon>
        <taxon>Chlorophyta</taxon>
        <taxon>core chlorophytes</taxon>
        <taxon>Chlorophyceae</taxon>
        <taxon>CS clade</taxon>
        <taxon>Sphaeropleales</taxon>
        <taxon>Scenedesmaceae</taxon>
        <taxon>Tetradesmus</taxon>
    </lineage>
</organism>
<name>A0A383W5R7_TETOB</name>